<evidence type="ECO:0000256" key="5">
    <source>
        <dbReference type="HAMAP-Rule" id="MF_01401"/>
    </source>
</evidence>
<dbReference type="Proteomes" id="UP000182077">
    <property type="component" value="Unassembled WGS sequence"/>
</dbReference>
<keyword evidence="8" id="KW-1185">Reference proteome</keyword>
<dbReference type="PANTHER" id="PTHR43774">
    <property type="entry name" value="PEPTIDE METHIONINE SULFOXIDE REDUCTASE"/>
    <property type="match status" value="1"/>
</dbReference>
<evidence type="ECO:0000259" key="6">
    <source>
        <dbReference type="Pfam" id="PF01625"/>
    </source>
</evidence>
<dbReference type="Gene3D" id="3.30.1060.10">
    <property type="entry name" value="Peptide methionine sulphoxide reductase MsrA"/>
    <property type="match status" value="1"/>
</dbReference>
<dbReference type="NCBIfam" id="TIGR00401">
    <property type="entry name" value="msrA"/>
    <property type="match status" value="1"/>
</dbReference>
<evidence type="ECO:0000313" key="8">
    <source>
        <dbReference type="Proteomes" id="UP000182077"/>
    </source>
</evidence>
<comment type="function">
    <text evidence="5">Has an important function as a repair enzyme for proteins that have been inactivated by oxidation. Catalyzes the reversible oxidation-reduction of methionine sulfoxide in proteins to methionine.</text>
</comment>
<dbReference type="EMBL" id="JXKQ01000005">
    <property type="protein sequence ID" value="OJG45579.1"/>
    <property type="molecule type" value="Genomic_DNA"/>
</dbReference>
<dbReference type="HAMAP" id="MF_01401">
    <property type="entry name" value="MsrA"/>
    <property type="match status" value="1"/>
</dbReference>
<dbReference type="InterPro" id="IPR036509">
    <property type="entry name" value="Met_Sox_Rdtase_MsrA_sf"/>
</dbReference>
<protein>
    <recommendedName>
        <fullName evidence="5">Peptide methionine sulfoxide reductase MsrA</fullName>
        <shortName evidence="5">Protein-methionine-S-oxide reductase</shortName>
        <ecNumber evidence="5">1.8.4.11</ecNumber>
    </recommendedName>
    <alternativeName>
        <fullName evidence="5">Peptide-methionine (S)-S-oxide reductase</fullName>
        <shortName evidence="5">Peptide Met(O) reductase</shortName>
    </alternativeName>
</protein>
<sequence>MLKETIIMRTTEEILKEIYNLILNPSTREWERYLLTNTKDNLEAQGNESEQLAKLEMELRPLAIRNNLTPDVSDFYQRLIGKDVQVTTLDEHQIRDPQFQERAIFAGGCFWCMVEPFETQAGIVSVLSGYTGGKLSHPSYDQVNSGMSGHVEAVEIIFDTRIISYQDLLDLYWQIIDPTDALGQFQDRGLQYRPIIFTTTSEQIRLAESKRQQIVDSNTYKKPIIVEIKEAASFWPAENYHQEFYKKQPKRYKAIKRARQQFLTYRHLRGKLRNKIGLKNLY</sequence>
<dbReference type="EC" id="1.8.4.11" evidence="5"/>
<dbReference type="STRING" id="249189.RV04_GL001868"/>
<dbReference type="GO" id="GO:0033744">
    <property type="term" value="F:L-methionine:thioredoxin-disulfide S-oxidoreductase activity"/>
    <property type="evidence" value="ECO:0007669"/>
    <property type="project" value="RHEA"/>
</dbReference>
<proteinExistence type="inferred from homology"/>
<evidence type="ECO:0000256" key="3">
    <source>
        <dbReference type="ARBA" id="ARBA00047806"/>
    </source>
</evidence>
<feature type="active site" evidence="5">
    <location>
        <position position="109"/>
    </location>
</feature>
<evidence type="ECO:0000313" key="7">
    <source>
        <dbReference type="EMBL" id="OJG45579.1"/>
    </source>
</evidence>
<comment type="catalytic activity">
    <reaction evidence="4 5">
        <text>[thioredoxin]-disulfide + L-methionine + H2O = L-methionine (S)-S-oxide + [thioredoxin]-dithiol</text>
        <dbReference type="Rhea" id="RHEA:19993"/>
        <dbReference type="Rhea" id="RHEA-COMP:10698"/>
        <dbReference type="Rhea" id="RHEA-COMP:10700"/>
        <dbReference type="ChEBI" id="CHEBI:15377"/>
        <dbReference type="ChEBI" id="CHEBI:29950"/>
        <dbReference type="ChEBI" id="CHEBI:50058"/>
        <dbReference type="ChEBI" id="CHEBI:57844"/>
        <dbReference type="ChEBI" id="CHEBI:58772"/>
        <dbReference type="EC" id="1.8.4.11"/>
    </reaction>
</comment>
<gene>
    <name evidence="5" type="primary">msrA</name>
    <name evidence="7" type="ORF">RV04_GL001868</name>
</gene>
<reference evidence="7 8" key="1">
    <citation type="submission" date="2014-12" db="EMBL/GenBank/DDBJ databases">
        <title>Draft genome sequences of 29 type strains of Enterococci.</title>
        <authorList>
            <person name="Zhong Z."/>
            <person name="Sun Z."/>
            <person name="Liu W."/>
            <person name="Zhang W."/>
            <person name="Zhang H."/>
        </authorList>
    </citation>
    <scope>NUCLEOTIDE SEQUENCE [LARGE SCALE GENOMIC DNA]</scope>
    <source>
        <strain evidence="7 8">DSM 17122</strain>
    </source>
</reference>
<evidence type="ECO:0000256" key="4">
    <source>
        <dbReference type="ARBA" id="ARBA00048782"/>
    </source>
</evidence>
<dbReference type="GO" id="GO:0008113">
    <property type="term" value="F:peptide-methionine (S)-S-oxide reductase activity"/>
    <property type="evidence" value="ECO:0007669"/>
    <property type="project" value="UniProtKB-UniRule"/>
</dbReference>
<feature type="domain" description="Peptide methionine sulphoxide reductase MsrA" evidence="6">
    <location>
        <begin position="103"/>
        <end position="253"/>
    </location>
</feature>
<evidence type="ECO:0000256" key="2">
    <source>
        <dbReference type="ARBA" id="ARBA00023002"/>
    </source>
</evidence>
<dbReference type="Pfam" id="PF08951">
    <property type="entry name" value="EntA_Immun"/>
    <property type="match status" value="1"/>
</dbReference>
<dbReference type="CDD" id="cd21059">
    <property type="entry name" value="LciA-like"/>
    <property type="match status" value="1"/>
</dbReference>
<dbReference type="AlphaFoldDB" id="A0A1L8TMM8"/>
<dbReference type="Pfam" id="PF01625">
    <property type="entry name" value="PMSR"/>
    <property type="match status" value="1"/>
</dbReference>
<accession>A0A1L8TMM8</accession>
<dbReference type="InterPro" id="IPR015046">
    <property type="entry name" value="LciA_Immunity-like"/>
</dbReference>
<name>A0A1L8TMM8_9ENTE</name>
<comment type="caution">
    <text evidence="7">The sequence shown here is derived from an EMBL/GenBank/DDBJ whole genome shotgun (WGS) entry which is preliminary data.</text>
</comment>
<comment type="similarity">
    <text evidence="1 5">Belongs to the MsrA Met sulfoxide reductase family.</text>
</comment>
<comment type="catalytic activity">
    <reaction evidence="3 5">
        <text>L-methionyl-[protein] + [thioredoxin]-disulfide + H2O = L-methionyl-(S)-S-oxide-[protein] + [thioredoxin]-dithiol</text>
        <dbReference type="Rhea" id="RHEA:14217"/>
        <dbReference type="Rhea" id="RHEA-COMP:10698"/>
        <dbReference type="Rhea" id="RHEA-COMP:10700"/>
        <dbReference type="Rhea" id="RHEA-COMP:12313"/>
        <dbReference type="Rhea" id="RHEA-COMP:12315"/>
        <dbReference type="ChEBI" id="CHEBI:15377"/>
        <dbReference type="ChEBI" id="CHEBI:16044"/>
        <dbReference type="ChEBI" id="CHEBI:29950"/>
        <dbReference type="ChEBI" id="CHEBI:44120"/>
        <dbReference type="ChEBI" id="CHEBI:50058"/>
        <dbReference type="EC" id="1.8.4.11"/>
    </reaction>
</comment>
<dbReference type="PANTHER" id="PTHR43774:SF1">
    <property type="entry name" value="PEPTIDE METHIONINE SULFOXIDE REDUCTASE MSRA 2"/>
    <property type="match status" value="1"/>
</dbReference>
<dbReference type="GO" id="GO:0030153">
    <property type="term" value="P:bacteriocin immunity"/>
    <property type="evidence" value="ECO:0007669"/>
    <property type="project" value="InterPro"/>
</dbReference>
<dbReference type="InterPro" id="IPR002569">
    <property type="entry name" value="Met_Sox_Rdtase_MsrA_dom"/>
</dbReference>
<dbReference type="SUPFAM" id="SSF55068">
    <property type="entry name" value="Peptide methionine sulfoxide reductase"/>
    <property type="match status" value="1"/>
</dbReference>
<keyword evidence="2 5" id="KW-0560">Oxidoreductase</keyword>
<organism evidence="7 8">
    <name type="scientific">Enterococcus hermanniensis</name>
    <dbReference type="NCBI Taxonomy" id="249189"/>
    <lineage>
        <taxon>Bacteria</taxon>
        <taxon>Bacillati</taxon>
        <taxon>Bacillota</taxon>
        <taxon>Bacilli</taxon>
        <taxon>Lactobacillales</taxon>
        <taxon>Enterococcaceae</taxon>
        <taxon>Enterococcus</taxon>
    </lineage>
</organism>
<evidence type="ECO:0000256" key="1">
    <source>
        <dbReference type="ARBA" id="ARBA00005591"/>
    </source>
</evidence>